<dbReference type="Pfam" id="PF00155">
    <property type="entry name" value="Aminotran_1_2"/>
    <property type="match status" value="1"/>
</dbReference>
<proteinExistence type="predicted"/>
<dbReference type="EMBL" id="JH687558">
    <property type="protein sequence ID" value="EIN03876.1"/>
    <property type="molecule type" value="Genomic_DNA"/>
</dbReference>
<evidence type="ECO:0000259" key="2">
    <source>
        <dbReference type="Pfam" id="PF00155"/>
    </source>
</evidence>
<dbReference type="InterPro" id="IPR004839">
    <property type="entry name" value="Aminotransferase_I/II_large"/>
</dbReference>
<evidence type="ECO:0000256" key="1">
    <source>
        <dbReference type="ARBA" id="ARBA00022898"/>
    </source>
</evidence>
<evidence type="ECO:0000313" key="3">
    <source>
        <dbReference type="EMBL" id="EIN03876.1"/>
    </source>
</evidence>
<dbReference type="OrthoDB" id="7042322at2759"/>
<dbReference type="InterPro" id="IPR015424">
    <property type="entry name" value="PyrdxlP-dep_Trfase"/>
</dbReference>
<dbReference type="Gene3D" id="3.40.640.10">
    <property type="entry name" value="Type I PLP-dependent aspartate aminotransferase-like (Major domain)"/>
    <property type="match status" value="1"/>
</dbReference>
<feature type="domain" description="Aminotransferase class I/classII large" evidence="2">
    <location>
        <begin position="44"/>
        <end position="432"/>
    </location>
</feature>
<name>R7S3S1_PUNST</name>
<dbReference type="GO" id="GO:0008483">
    <property type="term" value="F:transaminase activity"/>
    <property type="evidence" value="ECO:0007669"/>
    <property type="project" value="TreeGrafter"/>
</dbReference>
<reference evidence="4" key="1">
    <citation type="journal article" date="2012" name="Science">
        <title>The Paleozoic origin of enzymatic lignin decomposition reconstructed from 31 fungal genomes.</title>
        <authorList>
            <person name="Floudas D."/>
            <person name="Binder M."/>
            <person name="Riley R."/>
            <person name="Barry K."/>
            <person name="Blanchette R.A."/>
            <person name="Henrissat B."/>
            <person name="Martinez A.T."/>
            <person name="Otillar R."/>
            <person name="Spatafora J.W."/>
            <person name="Yadav J.S."/>
            <person name="Aerts A."/>
            <person name="Benoit I."/>
            <person name="Boyd A."/>
            <person name="Carlson A."/>
            <person name="Copeland A."/>
            <person name="Coutinho P.M."/>
            <person name="de Vries R.P."/>
            <person name="Ferreira P."/>
            <person name="Findley K."/>
            <person name="Foster B."/>
            <person name="Gaskell J."/>
            <person name="Glotzer D."/>
            <person name="Gorecki P."/>
            <person name="Heitman J."/>
            <person name="Hesse C."/>
            <person name="Hori C."/>
            <person name="Igarashi K."/>
            <person name="Jurgens J.A."/>
            <person name="Kallen N."/>
            <person name="Kersten P."/>
            <person name="Kohler A."/>
            <person name="Kuees U."/>
            <person name="Kumar T.K.A."/>
            <person name="Kuo A."/>
            <person name="LaButti K."/>
            <person name="Larrondo L.F."/>
            <person name="Lindquist E."/>
            <person name="Ling A."/>
            <person name="Lombard V."/>
            <person name="Lucas S."/>
            <person name="Lundell T."/>
            <person name="Martin R."/>
            <person name="McLaughlin D.J."/>
            <person name="Morgenstern I."/>
            <person name="Morin E."/>
            <person name="Murat C."/>
            <person name="Nagy L.G."/>
            <person name="Nolan M."/>
            <person name="Ohm R.A."/>
            <person name="Patyshakuliyeva A."/>
            <person name="Rokas A."/>
            <person name="Ruiz-Duenas F.J."/>
            <person name="Sabat G."/>
            <person name="Salamov A."/>
            <person name="Samejima M."/>
            <person name="Schmutz J."/>
            <person name="Slot J.C."/>
            <person name="St John F."/>
            <person name="Stenlid J."/>
            <person name="Sun H."/>
            <person name="Sun S."/>
            <person name="Syed K."/>
            <person name="Tsang A."/>
            <person name="Wiebenga A."/>
            <person name="Young D."/>
            <person name="Pisabarro A."/>
            <person name="Eastwood D.C."/>
            <person name="Martin F."/>
            <person name="Cullen D."/>
            <person name="Grigoriev I.V."/>
            <person name="Hibbett D.S."/>
        </authorList>
    </citation>
    <scope>NUCLEOTIDE SEQUENCE [LARGE SCALE GENOMIC DNA]</scope>
    <source>
        <strain evidence="4">HHB-11173 SS5</strain>
    </source>
</reference>
<dbReference type="Gene3D" id="3.90.1150.10">
    <property type="entry name" value="Aspartate Aminotransferase, domain 1"/>
    <property type="match status" value="1"/>
</dbReference>
<dbReference type="AlphaFoldDB" id="R7S3S1"/>
<dbReference type="InterPro" id="IPR050478">
    <property type="entry name" value="Ethylene_sulfur-biosynth"/>
</dbReference>
<dbReference type="InterPro" id="IPR015421">
    <property type="entry name" value="PyrdxlP-dep_Trfase_major"/>
</dbReference>
<dbReference type="eggNOG" id="KOG0256">
    <property type="taxonomic scope" value="Eukaryota"/>
</dbReference>
<keyword evidence="3" id="KW-0808">Transferase</keyword>
<dbReference type="HOGENOM" id="CLU_017584_1_2_1"/>
<keyword evidence="1" id="KW-0663">Pyridoxal phosphate</keyword>
<dbReference type="PANTHER" id="PTHR43795:SF39">
    <property type="entry name" value="AMINOTRANSFERASE CLASS I_CLASSII DOMAIN-CONTAINING PROTEIN"/>
    <property type="match status" value="1"/>
</dbReference>
<dbReference type="PANTHER" id="PTHR43795">
    <property type="entry name" value="BIFUNCTIONAL ASPARTATE AMINOTRANSFERASE AND GLUTAMATE/ASPARTATE-PREPHENATE AMINOTRANSFERASE-RELATED"/>
    <property type="match status" value="1"/>
</dbReference>
<keyword evidence="4" id="KW-1185">Reference proteome</keyword>
<dbReference type="SUPFAM" id="SSF53383">
    <property type="entry name" value="PLP-dependent transferases"/>
    <property type="match status" value="1"/>
</dbReference>
<dbReference type="Proteomes" id="UP000054196">
    <property type="component" value="Unassembled WGS sequence"/>
</dbReference>
<dbReference type="GO" id="GO:0030170">
    <property type="term" value="F:pyridoxal phosphate binding"/>
    <property type="evidence" value="ECO:0007669"/>
    <property type="project" value="InterPro"/>
</dbReference>
<dbReference type="GO" id="GO:0006520">
    <property type="term" value="P:amino acid metabolic process"/>
    <property type="evidence" value="ECO:0007669"/>
    <property type="project" value="TreeGrafter"/>
</dbReference>
<sequence>MAEEASTSPTLSKRGARAFEESAHLLGLASFLETQYSNQNPNGVVNFGVAENTLMQDELKADLNANLQLQDLDFTYGDHMCGSTRIFKGLARLFNRYFKPVSPVEPQHIVTGCGVTALIDQVSHLLGDEGDLMLIARPYYNGFNNDVSLRSRCSMHGVDTGSINPDSPQTLAAFESAMSQLESEGKTACAVVLCNPHNPLGFNYRRETLLAYCRFAEKHDLHLVCDEIYALSQFENEKVADKVPFTSILSVDVKREAGCNPARVHVLYGMSKDFCANGLRVGCLVTQHNPDFRNAFVGTALFMKVSSAADALWSRLLLDDTLLDNFVKTNQARLRATIKYCLDWFEARGVPCNQPTTSHFIWLDLRNYLRDRDNDGNEFATDRERDKDLWLAFLEAGIFVAAGYAYTSTLPGHFRFTFCVRRDVLEVGLKRLESVLKARKKT</sequence>
<dbReference type="InterPro" id="IPR015422">
    <property type="entry name" value="PyrdxlP-dep_Trfase_small"/>
</dbReference>
<accession>R7S3S1</accession>
<dbReference type="RefSeq" id="XP_007388934.1">
    <property type="nucleotide sequence ID" value="XM_007388872.1"/>
</dbReference>
<dbReference type="KEGG" id="psq:PUNSTDRAFT_93622"/>
<dbReference type="OMA" id="HIAQKCL"/>
<dbReference type="GeneID" id="18886570"/>
<evidence type="ECO:0000313" key="4">
    <source>
        <dbReference type="Proteomes" id="UP000054196"/>
    </source>
</evidence>
<dbReference type="PRINTS" id="PR00753">
    <property type="entry name" value="ACCSYNTHASE"/>
</dbReference>
<gene>
    <name evidence="3" type="ORF">PUNSTDRAFT_93622</name>
</gene>
<protein>
    <submittedName>
        <fullName evidence="3">PLP-dependent transferase</fullName>
    </submittedName>
</protein>
<organism evidence="3 4">
    <name type="scientific">Punctularia strigosozonata (strain HHB-11173)</name>
    <name type="common">White-rot fungus</name>
    <dbReference type="NCBI Taxonomy" id="741275"/>
    <lineage>
        <taxon>Eukaryota</taxon>
        <taxon>Fungi</taxon>
        <taxon>Dikarya</taxon>
        <taxon>Basidiomycota</taxon>
        <taxon>Agaricomycotina</taxon>
        <taxon>Agaricomycetes</taxon>
        <taxon>Corticiales</taxon>
        <taxon>Punctulariaceae</taxon>
        <taxon>Punctularia</taxon>
    </lineage>
</organism>
<dbReference type="CDD" id="cd00609">
    <property type="entry name" value="AAT_like"/>
    <property type="match status" value="1"/>
</dbReference>